<keyword evidence="5" id="KW-1185">Reference proteome</keyword>
<dbReference type="Gene3D" id="3.90.79.10">
    <property type="entry name" value="Nucleoside Triphosphate Pyrophosphohydrolase"/>
    <property type="match status" value="1"/>
</dbReference>
<gene>
    <name evidence="4" type="ORF">HNY73_019728</name>
</gene>
<dbReference type="OrthoDB" id="5950381at2759"/>
<evidence type="ECO:0000256" key="1">
    <source>
        <dbReference type="ARBA" id="ARBA00004123"/>
    </source>
</evidence>
<dbReference type="GO" id="GO:1990174">
    <property type="term" value="F:phosphodiesterase decapping endonuclease activity"/>
    <property type="evidence" value="ECO:0007669"/>
    <property type="project" value="TreeGrafter"/>
</dbReference>
<sequence length="210" mass="24231">MDVTYESPGFELISFEKSFELSEHRHAAHCCIYSPYSTPVLNNYVSSALVSMQMRFDGKIGFHGGLVHEKNITEGLNRELAEEINLNEKFYITDKDYLFTHVDILNKLCLHFYGKEVSIEDFKTIEKEALDAEDFGLETMGVFRVPMFTMRDGYRGLPAFLNNNFIGEAKNQLLNFILHRKLMTPEEVKTVLEHSQKGILPRNYHNQIPG</sequence>
<dbReference type="InterPro" id="IPR015797">
    <property type="entry name" value="NUDIX_hydrolase-like_dom_sf"/>
</dbReference>
<dbReference type="GO" id="GO:0005634">
    <property type="term" value="C:nucleus"/>
    <property type="evidence" value="ECO:0007669"/>
    <property type="project" value="UniProtKB-SubCell"/>
</dbReference>
<keyword evidence="2" id="KW-0694">RNA-binding</keyword>
<dbReference type="InterPro" id="IPR054754">
    <property type="entry name" value="NudT16"/>
</dbReference>
<reference evidence="4" key="2">
    <citation type="submission" date="2020-06" db="EMBL/GenBank/DDBJ databases">
        <authorList>
            <person name="Sheffer M."/>
        </authorList>
    </citation>
    <scope>NUCLEOTIDE SEQUENCE</scope>
</reference>
<dbReference type="PANTHER" id="PTHR31699:SF1">
    <property type="entry name" value="U8 SNORNA-DECAPPING ENZYME"/>
    <property type="match status" value="1"/>
</dbReference>
<protein>
    <submittedName>
        <fullName evidence="4">U8 snoRNA-decapping enzyme like protein</fullName>
    </submittedName>
</protein>
<dbReference type="Pfam" id="PF22327">
    <property type="entry name" value="Nudt16-like"/>
    <property type="match status" value="1"/>
</dbReference>
<dbReference type="GO" id="GO:0016077">
    <property type="term" value="P:sno(s)RNA catabolic process"/>
    <property type="evidence" value="ECO:0007669"/>
    <property type="project" value="TreeGrafter"/>
</dbReference>
<dbReference type="SUPFAM" id="SSF55811">
    <property type="entry name" value="Nudix"/>
    <property type="match status" value="1"/>
</dbReference>
<evidence type="ECO:0000313" key="4">
    <source>
        <dbReference type="EMBL" id="KAF8766690.1"/>
    </source>
</evidence>
<dbReference type="PANTHER" id="PTHR31699">
    <property type="entry name" value="NUDIX T16 FAMILY MEMBER"/>
    <property type="match status" value="1"/>
</dbReference>
<accession>A0A8T0E5S4</accession>
<dbReference type="GO" id="GO:0006402">
    <property type="term" value="P:mRNA catabolic process"/>
    <property type="evidence" value="ECO:0007669"/>
    <property type="project" value="TreeGrafter"/>
</dbReference>
<comment type="subcellular location">
    <subcellularLocation>
        <location evidence="1">Nucleus</location>
    </subcellularLocation>
</comment>
<organism evidence="4 5">
    <name type="scientific">Argiope bruennichi</name>
    <name type="common">Wasp spider</name>
    <name type="synonym">Aranea bruennichi</name>
    <dbReference type="NCBI Taxonomy" id="94029"/>
    <lineage>
        <taxon>Eukaryota</taxon>
        <taxon>Metazoa</taxon>
        <taxon>Ecdysozoa</taxon>
        <taxon>Arthropoda</taxon>
        <taxon>Chelicerata</taxon>
        <taxon>Arachnida</taxon>
        <taxon>Araneae</taxon>
        <taxon>Araneomorphae</taxon>
        <taxon>Entelegynae</taxon>
        <taxon>Araneoidea</taxon>
        <taxon>Araneidae</taxon>
        <taxon>Argiope</taxon>
    </lineage>
</organism>
<evidence type="ECO:0000256" key="2">
    <source>
        <dbReference type="ARBA" id="ARBA00022884"/>
    </source>
</evidence>
<name>A0A8T0E5S4_ARGBR</name>
<dbReference type="OMA" id="VVLMQMR"/>
<comment type="caution">
    <text evidence="4">The sequence shown here is derived from an EMBL/GenBank/DDBJ whole genome shotgun (WGS) entry which is preliminary data.</text>
</comment>
<evidence type="ECO:0000313" key="5">
    <source>
        <dbReference type="Proteomes" id="UP000807504"/>
    </source>
</evidence>
<proteinExistence type="predicted"/>
<evidence type="ECO:0000256" key="3">
    <source>
        <dbReference type="ARBA" id="ARBA00023242"/>
    </source>
</evidence>
<dbReference type="Proteomes" id="UP000807504">
    <property type="component" value="Unassembled WGS sequence"/>
</dbReference>
<dbReference type="EMBL" id="JABXBU010002230">
    <property type="protein sequence ID" value="KAF8766690.1"/>
    <property type="molecule type" value="Genomic_DNA"/>
</dbReference>
<dbReference type="GO" id="GO:0030515">
    <property type="term" value="F:snoRNA binding"/>
    <property type="evidence" value="ECO:0007669"/>
    <property type="project" value="TreeGrafter"/>
</dbReference>
<reference evidence="4" key="1">
    <citation type="journal article" date="2020" name="bioRxiv">
        <title>Chromosome-level reference genome of the European wasp spider Argiope bruennichi: a resource for studies on range expansion and evolutionary adaptation.</title>
        <authorList>
            <person name="Sheffer M.M."/>
            <person name="Hoppe A."/>
            <person name="Krehenwinkel H."/>
            <person name="Uhl G."/>
            <person name="Kuss A.W."/>
            <person name="Jensen L."/>
            <person name="Jensen C."/>
            <person name="Gillespie R.G."/>
            <person name="Hoff K.J."/>
            <person name="Prost S."/>
        </authorList>
    </citation>
    <scope>NUCLEOTIDE SEQUENCE</scope>
</reference>
<dbReference type="AlphaFoldDB" id="A0A8T0E5S4"/>
<keyword evidence="3" id="KW-0539">Nucleus</keyword>